<sequence length="255" mass="27657">MKLIPCIEMLYQAEHPDFIQRFRAARADGFDAVDTWLWRDKPLDAIVDVMAETGVAVNSFCVDPRASLVDVADHATVLSGVRDAVPVAQRLGGARMIVASGFRMAGVNEAEQRTRIVQVLREAARIAEDGGAQILLEPVHMVIGGQLMAVHTVRQGLDIVEEVNSPALRLLADVYHGAVSGETFEQAFADRIGLVGHVQVADLEGRHEPGTGTLPWPTLLPLLRERGYTGAVGLEYLPSRPIAESLALTRRALGL</sequence>
<evidence type="ECO:0000313" key="4">
    <source>
        <dbReference type="EMBL" id="MEK8026892.1"/>
    </source>
</evidence>
<dbReference type="PANTHER" id="PTHR43489">
    <property type="entry name" value="ISOMERASE"/>
    <property type="match status" value="1"/>
</dbReference>
<organism evidence="4 5">
    <name type="scientific">Pseudaquabacterium rugosum</name>
    <dbReference type="NCBI Taxonomy" id="2984194"/>
    <lineage>
        <taxon>Bacteria</taxon>
        <taxon>Pseudomonadati</taxon>
        <taxon>Pseudomonadota</taxon>
        <taxon>Betaproteobacteria</taxon>
        <taxon>Burkholderiales</taxon>
        <taxon>Sphaerotilaceae</taxon>
        <taxon>Pseudaquabacterium</taxon>
    </lineage>
</organism>
<evidence type="ECO:0000313" key="5">
    <source>
        <dbReference type="Proteomes" id="UP001368500"/>
    </source>
</evidence>
<comment type="similarity">
    <text evidence="2">Belongs to the hyi family.</text>
</comment>
<accession>A0ABU9BAF7</accession>
<gene>
    <name evidence="4" type="ORF">AACH11_13050</name>
</gene>
<comment type="caution">
    <text evidence="4">The sequence shown here is derived from an EMBL/GenBank/DDBJ whole genome shotgun (WGS) entry which is preliminary data.</text>
</comment>
<dbReference type="Pfam" id="PF01261">
    <property type="entry name" value="AP_endonuc_2"/>
    <property type="match status" value="1"/>
</dbReference>
<dbReference type="InterPro" id="IPR050417">
    <property type="entry name" value="Sugar_Epim/Isomerase"/>
</dbReference>
<dbReference type="Gene3D" id="3.20.20.150">
    <property type="entry name" value="Divalent-metal-dependent TIM barrel enzymes"/>
    <property type="match status" value="1"/>
</dbReference>
<protein>
    <submittedName>
        <fullName evidence="4">TIM barrel protein</fullName>
    </submittedName>
</protein>
<dbReference type="InterPro" id="IPR013022">
    <property type="entry name" value="Xyl_isomerase-like_TIM-brl"/>
</dbReference>
<evidence type="ECO:0000259" key="3">
    <source>
        <dbReference type="Pfam" id="PF01261"/>
    </source>
</evidence>
<dbReference type="InterPro" id="IPR026040">
    <property type="entry name" value="HyI-like"/>
</dbReference>
<dbReference type="InterPro" id="IPR036237">
    <property type="entry name" value="Xyl_isomerase-like_sf"/>
</dbReference>
<dbReference type="PIRSF" id="PIRSF006241">
    <property type="entry name" value="HyI"/>
    <property type="match status" value="1"/>
</dbReference>
<reference evidence="4 5" key="1">
    <citation type="submission" date="2024-04" db="EMBL/GenBank/DDBJ databases">
        <title>Novel species of the genus Ideonella isolated from streams.</title>
        <authorList>
            <person name="Lu H."/>
        </authorList>
    </citation>
    <scope>NUCLEOTIDE SEQUENCE [LARGE SCALE GENOMIC DNA]</scope>
    <source>
        <strain evidence="4 5">BYS139W</strain>
    </source>
</reference>
<dbReference type="EMBL" id="JBBUTF010000011">
    <property type="protein sequence ID" value="MEK8026892.1"/>
    <property type="molecule type" value="Genomic_DNA"/>
</dbReference>
<name>A0ABU9BAF7_9BURK</name>
<keyword evidence="5" id="KW-1185">Reference proteome</keyword>
<feature type="domain" description="Xylose isomerase-like TIM barrel" evidence="3">
    <location>
        <begin position="22"/>
        <end position="250"/>
    </location>
</feature>
<dbReference type="Proteomes" id="UP001368500">
    <property type="component" value="Unassembled WGS sequence"/>
</dbReference>
<keyword evidence="1 2" id="KW-0413">Isomerase</keyword>
<dbReference type="SUPFAM" id="SSF51658">
    <property type="entry name" value="Xylose isomerase-like"/>
    <property type="match status" value="1"/>
</dbReference>
<dbReference type="RefSeq" id="WP_341374675.1">
    <property type="nucleotide sequence ID" value="NZ_JBBUTF010000011.1"/>
</dbReference>
<proteinExistence type="inferred from homology"/>
<evidence type="ECO:0000256" key="2">
    <source>
        <dbReference type="PIRNR" id="PIRNR006241"/>
    </source>
</evidence>
<evidence type="ECO:0000256" key="1">
    <source>
        <dbReference type="ARBA" id="ARBA00023235"/>
    </source>
</evidence>